<protein>
    <submittedName>
        <fullName evidence="1">DUF2793 domain-containing protein</fullName>
    </submittedName>
</protein>
<gene>
    <name evidence="1" type="ORF">GIY21_01065</name>
    <name evidence="2" type="ORF">GIY22_01705</name>
</gene>
<evidence type="ECO:0000313" key="4">
    <source>
        <dbReference type="Proteomes" id="UP000439314"/>
    </source>
</evidence>
<proteinExistence type="predicted"/>
<keyword evidence="3" id="KW-1185">Reference proteome</keyword>
<dbReference type="EMBL" id="WJPN01000001">
    <property type="protein sequence ID" value="MRG98878.1"/>
    <property type="molecule type" value="Genomic_DNA"/>
</dbReference>
<dbReference type="Pfam" id="PF10983">
    <property type="entry name" value="DUF2793"/>
    <property type="match status" value="1"/>
</dbReference>
<comment type="caution">
    <text evidence="1">The sequence shown here is derived from an EMBL/GenBank/DDBJ whole genome shotgun (WGS) entry which is preliminary data.</text>
</comment>
<dbReference type="EMBL" id="WJPM01000001">
    <property type="protein sequence ID" value="MRH73331.1"/>
    <property type="molecule type" value="Genomic_DNA"/>
</dbReference>
<evidence type="ECO:0000313" key="2">
    <source>
        <dbReference type="EMBL" id="MRH73331.1"/>
    </source>
</evidence>
<sequence length="434" mass="45246">MANTPNVGLPTMDPNVLQPSIPFNTAMQLLDAVAQIVVVATANTPPTTVAGDVGKVYLIDSAPTGAWTGRAGQLALCTAPSLWAYLTPRVGWYADIGGGLKRLSSSGWVSVGGGSGGDLSVTKLHSSGDVVAEAGSYANQFQARFNKGQGSQPDQTEGWLQQVTDADGNSLGGIYANASGLSLVNNKGGIWNQVQLLNNGQILLNGRSPFPRAHIDGSQMVYAGQSAITVGSGSCYIPGAKTVIEFSDIAKSGLSLSASTWYHLYIYLNGTTPDVEVATTEPSAPYIGRARTKSGDATRRYIGSFRTDTSGAVMKFMHSPAAGAVKYLSDINGNGLKVLDNGTSTSSATVSVAAVVPSTAFVMEGFAENSGSSIIYINSPDMGPASPSSILQFLRTNGLLFGDIALASQQFNYSLNTSSSNGLTVWCVGYKYMR</sequence>
<accession>A0A6N7Q3F6</accession>
<reference evidence="3 4" key="1">
    <citation type="submission" date="2019-11" db="EMBL/GenBank/DDBJ databases">
        <title>First report of rice panicle blight caused by Xanthomonas sp. in Iran.</title>
        <authorList>
            <person name="Mirghasempour S.A."/>
            <person name="Huang S."/>
            <person name="Brady C.L."/>
            <person name="Studholme D.J."/>
        </authorList>
    </citation>
    <scope>NUCLEOTIDE SEQUENCE [LARGE SCALE GENOMIC DNA]</scope>
    <source>
        <strain evidence="1 4">ASD011</strain>
        <strain evidence="3">SAM114</strain>
    </source>
</reference>
<dbReference type="AlphaFoldDB" id="A0A6N7Q3F6"/>
<evidence type="ECO:0000313" key="3">
    <source>
        <dbReference type="Proteomes" id="UP000437931"/>
    </source>
</evidence>
<reference evidence="2" key="2">
    <citation type="journal article" date="2020" name="Plant Dis.">
        <title>A Grain Rot of Rice in Iran Caused by a Xanthomonas Strain Closely Related to X. sacchari.</title>
        <authorList>
            <person name="Mirghasempour S.A."/>
            <person name="Huang S."/>
            <person name="Studholme D.J."/>
            <person name="Brady C.L."/>
        </authorList>
    </citation>
    <scope>NUCLEOTIDE SEQUENCE</scope>
    <source>
        <strain evidence="2">SAM114</strain>
    </source>
</reference>
<dbReference type="RefSeq" id="WP_153750378.1">
    <property type="nucleotide sequence ID" value="NZ_WJPM01000001.1"/>
</dbReference>
<evidence type="ECO:0000313" key="1">
    <source>
        <dbReference type="EMBL" id="MRG98878.1"/>
    </source>
</evidence>
<organism evidence="1 4">
    <name type="scientific">Xanthomonas sontii</name>
    <dbReference type="NCBI Taxonomy" id="2650745"/>
    <lineage>
        <taxon>Bacteria</taxon>
        <taxon>Pseudomonadati</taxon>
        <taxon>Pseudomonadota</taxon>
        <taxon>Gammaproteobacteria</taxon>
        <taxon>Lysobacterales</taxon>
        <taxon>Lysobacteraceae</taxon>
        <taxon>Xanthomonas</taxon>
    </lineage>
</organism>
<dbReference type="Proteomes" id="UP000439314">
    <property type="component" value="Unassembled WGS sequence"/>
</dbReference>
<dbReference type="Proteomes" id="UP000437931">
    <property type="component" value="Unassembled WGS sequence"/>
</dbReference>
<name>A0A6N7Q3F6_9XANT</name>
<dbReference type="InterPro" id="IPR021251">
    <property type="entry name" value="DUF2793"/>
</dbReference>